<protein>
    <recommendedName>
        <fullName evidence="12">Peptidase M50 domain-containing protein</fullName>
    </recommendedName>
</protein>
<dbReference type="Gene3D" id="2.30.42.10">
    <property type="match status" value="1"/>
</dbReference>
<reference evidence="14" key="1">
    <citation type="submission" date="2017-09" db="EMBL/GenBank/DDBJ databases">
        <title>Depth-based differentiation of microbial function through sediment-hosted aquifers and enrichment of novel symbionts in the deep terrestrial subsurface.</title>
        <authorList>
            <person name="Probst A.J."/>
            <person name="Ladd B."/>
            <person name="Jarett J.K."/>
            <person name="Geller-Mcgrath D.E."/>
            <person name="Sieber C.M.K."/>
            <person name="Emerson J.B."/>
            <person name="Anantharaman K."/>
            <person name="Thomas B.C."/>
            <person name="Malmstrom R."/>
            <person name="Stieglmeier M."/>
            <person name="Klingl A."/>
            <person name="Woyke T."/>
            <person name="Ryan C.M."/>
            <person name="Banfield J.F."/>
        </authorList>
    </citation>
    <scope>NUCLEOTIDE SEQUENCE [LARGE SCALE GENOMIC DNA]</scope>
</reference>
<feature type="transmembrane region" description="Helical" evidence="11">
    <location>
        <begin position="326"/>
        <end position="351"/>
    </location>
</feature>
<dbReference type="PANTHER" id="PTHR42837">
    <property type="entry name" value="REGULATOR OF SIGMA-E PROTEASE RSEP"/>
    <property type="match status" value="1"/>
</dbReference>
<feature type="domain" description="Peptidase M50" evidence="12">
    <location>
        <begin position="7"/>
        <end position="345"/>
    </location>
</feature>
<dbReference type="InterPro" id="IPR008915">
    <property type="entry name" value="Peptidase_M50"/>
</dbReference>
<name>A0A2M8KW16_9BACT</name>
<dbReference type="InterPro" id="IPR036034">
    <property type="entry name" value="PDZ_sf"/>
</dbReference>
<keyword evidence="5 11" id="KW-0812">Transmembrane</keyword>
<evidence type="ECO:0000256" key="8">
    <source>
        <dbReference type="ARBA" id="ARBA00022989"/>
    </source>
</evidence>
<dbReference type="GO" id="GO:0016020">
    <property type="term" value="C:membrane"/>
    <property type="evidence" value="ECO:0007669"/>
    <property type="project" value="UniProtKB-SubCell"/>
</dbReference>
<dbReference type="GO" id="GO:0006508">
    <property type="term" value="P:proteolysis"/>
    <property type="evidence" value="ECO:0007669"/>
    <property type="project" value="UniProtKB-KW"/>
</dbReference>
<dbReference type="SUPFAM" id="SSF50156">
    <property type="entry name" value="PDZ domain-like"/>
    <property type="match status" value="1"/>
</dbReference>
<keyword evidence="6" id="KW-0378">Hydrolase</keyword>
<comment type="subcellular location">
    <subcellularLocation>
        <location evidence="2">Membrane</location>
        <topology evidence="2">Multi-pass membrane protein</topology>
    </subcellularLocation>
</comment>
<dbReference type="AlphaFoldDB" id="A0A2M8KW16"/>
<evidence type="ECO:0000256" key="10">
    <source>
        <dbReference type="ARBA" id="ARBA00023136"/>
    </source>
</evidence>
<feature type="transmembrane region" description="Helical" evidence="11">
    <location>
        <begin position="91"/>
        <end position="109"/>
    </location>
</feature>
<gene>
    <name evidence="13" type="ORF">COU90_04500</name>
</gene>
<dbReference type="EMBL" id="PFEF01000010">
    <property type="protein sequence ID" value="PJE64102.1"/>
    <property type="molecule type" value="Genomic_DNA"/>
</dbReference>
<evidence type="ECO:0000313" key="14">
    <source>
        <dbReference type="Proteomes" id="UP000229098"/>
    </source>
</evidence>
<keyword evidence="10 11" id="KW-0472">Membrane</keyword>
<evidence type="ECO:0000256" key="9">
    <source>
        <dbReference type="ARBA" id="ARBA00023049"/>
    </source>
</evidence>
<dbReference type="InterPro" id="IPR004387">
    <property type="entry name" value="Pept_M50_Zn"/>
</dbReference>
<evidence type="ECO:0000256" key="3">
    <source>
        <dbReference type="ARBA" id="ARBA00007931"/>
    </source>
</evidence>
<comment type="similarity">
    <text evidence="3">Belongs to the peptidase M50B family.</text>
</comment>
<sequence>MFTVLIFLAVIAILVLSHEFGHFMAAKMRGMRVDEFGFGFPPKIFGKKWGETEYTFNLFPFGGFVKIWGEDEVEETDNMRNFIAHGTGSKFIVIAAGVMMNILLAYVLFTIGHIAGLPTAVDDETLARNVQVQIIEVAALSPAADAGVLSGDTITYLAYNEERISVQNIEDVQDGIASHLGEQITLGLMRGDEEITLSITPRTHPPEGEGALGIAMLKTGIVSVPWYRAPWEGLKTTAALTSAVTGGLWSFFANLFHTGEVLGEVAGPVGIAQVAGQAGRLGFIYLLQLTALLSINLAILNILPIPALDGGRMLFLIIEKLRGRPISALFAQRAHATGFIALILLMIIITYKDIVRIF</sequence>
<organism evidence="13 14">
    <name type="scientific">Candidatus Ryanbacteria bacterium CG10_big_fil_rev_8_21_14_0_10_43_42</name>
    <dbReference type="NCBI Taxonomy" id="1974864"/>
    <lineage>
        <taxon>Bacteria</taxon>
        <taxon>Candidatus Ryaniibacteriota</taxon>
    </lineage>
</organism>
<feature type="transmembrane region" description="Helical" evidence="11">
    <location>
        <begin position="283"/>
        <end position="306"/>
    </location>
</feature>
<comment type="cofactor">
    <cofactor evidence="1">
        <name>Zn(2+)</name>
        <dbReference type="ChEBI" id="CHEBI:29105"/>
    </cofactor>
</comment>
<dbReference type="PANTHER" id="PTHR42837:SF2">
    <property type="entry name" value="MEMBRANE METALLOPROTEASE ARASP2, CHLOROPLASTIC-RELATED"/>
    <property type="match status" value="1"/>
</dbReference>
<comment type="caution">
    <text evidence="13">The sequence shown here is derived from an EMBL/GenBank/DDBJ whole genome shotgun (WGS) entry which is preliminary data.</text>
</comment>
<keyword evidence="7" id="KW-0862">Zinc</keyword>
<dbReference type="CDD" id="cd06163">
    <property type="entry name" value="S2P-M50_PDZ_RseP-like"/>
    <property type="match status" value="1"/>
</dbReference>
<evidence type="ECO:0000256" key="1">
    <source>
        <dbReference type="ARBA" id="ARBA00001947"/>
    </source>
</evidence>
<evidence type="ECO:0000256" key="5">
    <source>
        <dbReference type="ARBA" id="ARBA00022692"/>
    </source>
</evidence>
<dbReference type="GO" id="GO:0004222">
    <property type="term" value="F:metalloendopeptidase activity"/>
    <property type="evidence" value="ECO:0007669"/>
    <property type="project" value="InterPro"/>
</dbReference>
<keyword evidence="8 11" id="KW-1133">Transmembrane helix</keyword>
<evidence type="ECO:0000256" key="6">
    <source>
        <dbReference type="ARBA" id="ARBA00022801"/>
    </source>
</evidence>
<accession>A0A2M8KW16</accession>
<keyword evidence="4" id="KW-0645">Protease</keyword>
<evidence type="ECO:0000259" key="12">
    <source>
        <dbReference type="Pfam" id="PF02163"/>
    </source>
</evidence>
<dbReference type="Proteomes" id="UP000229098">
    <property type="component" value="Unassembled WGS sequence"/>
</dbReference>
<proteinExistence type="inferred from homology"/>
<evidence type="ECO:0000313" key="13">
    <source>
        <dbReference type="EMBL" id="PJE64102.1"/>
    </source>
</evidence>
<evidence type="ECO:0000256" key="2">
    <source>
        <dbReference type="ARBA" id="ARBA00004141"/>
    </source>
</evidence>
<evidence type="ECO:0000256" key="7">
    <source>
        <dbReference type="ARBA" id="ARBA00022833"/>
    </source>
</evidence>
<evidence type="ECO:0000256" key="4">
    <source>
        <dbReference type="ARBA" id="ARBA00022670"/>
    </source>
</evidence>
<evidence type="ECO:0000256" key="11">
    <source>
        <dbReference type="SAM" id="Phobius"/>
    </source>
</evidence>
<dbReference type="Pfam" id="PF02163">
    <property type="entry name" value="Peptidase_M50"/>
    <property type="match status" value="1"/>
</dbReference>
<keyword evidence="9" id="KW-0482">Metalloprotease</keyword>